<dbReference type="SMART" id="SM01208">
    <property type="entry name" value="G5"/>
    <property type="match status" value="1"/>
</dbReference>
<evidence type="ECO:0000313" key="8">
    <source>
        <dbReference type="Proteomes" id="UP000182836"/>
    </source>
</evidence>
<dbReference type="EMBL" id="FNED01000042">
    <property type="protein sequence ID" value="SDK17824.1"/>
    <property type="molecule type" value="Genomic_DNA"/>
</dbReference>
<name>A0A0M0GUU8_ANEMI</name>
<dbReference type="PANTHER" id="PTHR21666">
    <property type="entry name" value="PEPTIDASE-RELATED"/>
    <property type="match status" value="1"/>
</dbReference>
<gene>
    <name evidence="5" type="ORF">AF333_26335</name>
    <name evidence="6" type="ORF">SAMN04487909_14220</name>
</gene>
<dbReference type="CDD" id="cd00118">
    <property type="entry name" value="LysM"/>
    <property type="match status" value="1"/>
</dbReference>
<dbReference type="InterPro" id="IPR018392">
    <property type="entry name" value="LysM"/>
</dbReference>
<evidence type="ECO:0000259" key="4">
    <source>
        <dbReference type="PROSITE" id="PS51782"/>
    </source>
</evidence>
<evidence type="ECO:0000259" key="3">
    <source>
        <dbReference type="PROSITE" id="PS51109"/>
    </source>
</evidence>
<dbReference type="Pfam" id="PF01551">
    <property type="entry name" value="Peptidase_M23"/>
    <property type="match status" value="1"/>
</dbReference>
<dbReference type="Proteomes" id="UP000182836">
    <property type="component" value="Unassembled WGS sequence"/>
</dbReference>
<dbReference type="InterPro" id="IPR011098">
    <property type="entry name" value="G5_dom"/>
</dbReference>
<sequence>MFIERMSSWTKDTWSHGVKFVQDKKKKGKVAFGILAGSLLVSGTAAGGYVYQSNLTTLYHVSVGGKEIGVVDNPDAIRKWLGDKLATEKKKYPNLALGFHKDITITEKQHYNAQSAGDSEVLKKLASIVHVEANAAQLVVNGQTIAYAKDQKTINQALHRLKASYNEKKLTQNLTAGAEDVATEQIKQADPDISHITIKEKIQVEKKSVTPRQVLNEVQLMNVLQKGVPEQKKHIVRNGENLWSIAPQYGLREKDLLAMNPGMKEDTLLQVGDKINVQALEPKITVVSKQETIENVVIPYKINAKPEPTKYRGDDTIVTEGKNGSKQVVYELVKENGKLVQKNPIQQKILQQPVAKVIIRGTKVKPSRGDGHFRMPSTGVFSSPFGERWGRMHEGIDIATPVGTPIHTSDNGRVTFVGTKSGYGKVMMVDHGNGYRTVYGHLDDFVAKTGDIVVKGEVIAKSGNTGRSTGPHLHFEIHKDGKPVNPMTYLR</sequence>
<evidence type="ECO:0000256" key="2">
    <source>
        <dbReference type="SAM" id="MobiDB-lite"/>
    </source>
</evidence>
<dbReference type="Gene3D" id="3.10.350.10">
    <property type="entry name" value="LysM domain"/>
    <property type="match status" value="1"/>
</dbReference>
<dbReference type="PROSITE" id="PS51782">
    <property type="entry name" value="LYSM"/>
    <property type="match status" value="1"/>
</dbReference>
<dbReference type="PROSITE" id="PS51109">
    <property type="entry name" value="G5"/>
    <property type="match status" value="1"/>
</dbReference>
<organism evidence="5 7">
    <name type="scientific">Aneurinibacillus migulanus</name>
    <name type="common">Bacillus migulanus</name>
    <dbReference type="NCBI Taxonomy" id="47500"/>
    <lineage>
        <taxon>Bacteria</taxon>
        <taxon>Bacillati</taxon>
        <taxon>Bacillota</taxon>
        <taxon>Bacilli</taxon>
        <taxon>Bacillales</taxon>
        <taxon>Paenibacillaceae</taxon>
        <taxon>Aneurinibacillus group</taxon>
        <taxon>Aneurinibacillus</taxon>
    </lineage>
</organism>
<feature type="region of interest" description="Disordered" evidence="2">
    <location>
        <begin position="463"/>
        <end position="491"/>
    </location>
</feature>
<dbReference type="OrthoDB" id="9805799at2"/>
<evidence type="ECO:0000256" key="1">
    <source>
        <dbReference type="ARBA" id="ARBA00022729"/>
    </source>
</evidence>
<dbReference type="Gene3D" id="2.70.70.10">
    <property type="entry name" value="Glucose Permease (Domain IIA)"/>
    <property type="match status" value="1"/>
</dbReference>
<keyword evidence="6" id="KW-0378">Hydrolase</keyword>
<dbReference type="SUPFAM" id="SSF54106">
    <property type="entry name" value="LysM domain"/>
    <property type="match status" value="1"/>
</dbReference>
<dbReference type="CDD" id="cd12797">
    <property type="entry name" value="M23_peptidase"/>
    <property type="match status" value="1"/>
</dbReference>
<keyword evidence="1" id="KW-0732">Signal</keyword>
<evidence type="ECO:0000313" key="5">
    <source>
        <dbReference type="EMBL" id="KON93181.1"/>
    </source>
</evidence>
<dbReference type="PATRIC" id="fig|47500.9.peg.7162"/>
<feature type="domain" description="LysM" evidence="4">
    <location>
        <begin position="232"/>
        <end position="277"/>
    </location>
</feature>
<dbReference type="STRING" id="47500.AF333_26335"/>
<dbReference type="Pfam" id="PF01476">
    <property type="entry name" value="LysM"/>
    <property type="match status" value="1"/>
</dbReference>
<dbReference type="EMBL" id="LGUG01000005">
    <property type="protein sequence ID" value="KON93181.1"/>
    <property type="molecule type" value="Genomic_DNA"/>
</dbReference>
<dbReference type="Gene3D" id="2.20.230.10">
    <property type="entry name" value="Resuscitation-promoting factor rpfb"/>
    <property type="match status" value="1"/>
</dbReference>
<feature type="domain" description="G5" evidence="3">
    <location>
        <begin position="284"/>
        <end position="364"/>
    </location>
</feature>
<dbReference type="AlphaFoldDB" id="A0A0M0GUU8"/>
<dbReference type="PANTHER" id="PTHR21666:SF270">
    <property type="entry name" value="MUREIN HYDROLASE ACTIVATOR ENVC"/>
    <property type="match status" value="1"/>
</dbReference>
<accession>A0A0M0GUU8</accession>
<dbReference type="Pfam" id="PF07501">
    <property type="entry name" value="G5"/>
    <property type="match status" value="1"/>
</dbReference>
<dbReference type="GeneID" id="42308646"/>
<dbReference type="RefSeq" id="WP_043068420.1">
    <property type="nucleotide sequence ID" value="NZ_BJOA01000199.1"/>
</dbReference>
<evidence type="ECO:0000313" key="6">
    <source>
        <dbReference type="EMBL" id="SDK17824.1"/>
    </source>
</evidence>
<dbReference type="InterPro" id="IPR016047">
    <property type="entry name" value="M23ase_b-sheet_dom"/>
</dbReference>
<dbReference type="SUPFAM" id="SSF51261">
    <property type="entry name" value="Duplicated hybrid motif"/>
    <property type="match status" value="1"/>
</dbReference>
<dbReference type="InterPro" id="IPR050570">
    <property type="entry name" value="Cell_wall_metabolism_enzyme"/>
</dbReference>
<keyword evidence="7" id="KW-1185">Reference proteome</keyword>
<evidence type="ECO:0000313" key="7">
    <source>
        <dbReference type="Proteomes" id="UP000037269"/>
    </source>
</evidence>
<dbReference type="InterPro" id="IPR011055">
    <property type="entry name" value="Dup_hybrid_motif"/>
</dbReference>
<reference evidence="5 7" key="1">
    <citation type="submission" date="2015-07" db="EMBL/GenBank/DDBJ databases">
        <title>Fjat-14205 dsm 2895.</title>
        <authorList>
            <person name="Liu B."/>
            <person name="Wang J."/>
            <person name="Zhu Y."/>
            <person name="Liu G."/>
            <person name="Chen Q."/>
            <person name="Chen Z."/>
            <person name="Lan J."/>
            <person name="Che J."/>
            <person name="Ge C."/>
            <person name="Shi H."/>
            <person name="Pan Z."/>
            <person name="Liu X."/>
        </authorList>
    </citation>
    <scope>NUCLEOTIDE SEQUENCE [LARGE SCALE GENOMIC DNA]</scope>
    <source>
        <strain evidence="5 7">DSM 2895</strain>
    </source>
</reference>
<dbReference type="InterPro" id="IPR036779">
    <property type="entry name" value="LysM_dom_sf"/>
</dbReference>
<protein>
    <submittedName>
        <fullName evidence="6">Murein DD-endopeptidase MepM and murein hydrolase activator NlpD, contain LysM domain</fullName>
    </submittedName>
</protein>
<feature type="compositionally biased region" description="Basic and acidic residues" evidence="2">
    <location>
        <begin position="473"/>
        <end position="482"/>
    </location>
</feature>
<dbReference type="SMART" id="SM00257">
    <property type="entry name" value="LysM"/>
    <property type="match status" value="1"/>
</dbReference>
<reference evidence="6 8" key="2">
    <citation type="submission" date="2016-10" db="EMBL/GenBank/DDBJ databases">
        <authorList>
            <person name="de Groot N.N."/>
        </authorList>
    </citation>
    <scope>NUCLEOTIDE SEQUENCE [LARGE SCALE GENOMIC DNA]</scope>
    <source>
        <strain evidence="6 8">DSM 2895</strain>
    </source>
</reference>
<dbReference type="GO" id="GO:0004222">
    <property type="term" value="F:metalloendopeptidase activity"/>
    <property type="evidence" value="ECO:0007669"/>
    <property type="project" value="TreeGrafter"/>
</dbReference>
<dbReference type="Proteomes" id="UP000037269">
    <property type="component" value="Unassembled WGS sequence"/>
</dbReference>
<proteinExistence type="predicted"/>